<feature type="transmembrane region" description="Helical" evidence="1">
    <location>
        <begin position="48"/>
        <end position="69"/>
    </location>
</feature>
<accession>A0A6S7DEE1</accession>
<organism evidence="2 3">
    <name type="scientific">Paraburkholderia ultramafica</name>
    <dbReference type="NCBI Taxonomy" id="1544867"/>
    <lineage>
        <taxon>Bacteria</taxon>
        <taxon>Pseudomonadati</taxon>
        <taxon>Pseudomonadota</taxon>
        <taxon>Betaproteobacteria</taxon>
        <taxon>Burkholderiales</taxon>
        <taxon>Burkholderiaceae</taxon>
        <taxon>Paraburkholderia</taxon>
    </lineage>
</organism>
<keyword evidence="3" id="KW-1185">Reference proteome</keyword>
<keyword evidence="1" id="KW-1133">Transmembrane helix</keyword>
<evidence type="ECO:0000256" key="1">
    <source>
        <dbReference type="SAM" id="Phobius"/>
    </source>
</evidence>
<name>A0A6S7DEE1_9BURK</name>
<feature type="transmembrane region" description="Helical" evidence="1">
    <location>
        <begin position="75"/>
        <end position="93"/>
    </location>
</feature>
<keyword evidence="1" id="KW-0472">Membrane</keyword>
<protein>
    <submittedName>
        <fullName evidence="2">Uncharacterized protein</fullName>
    </submittedName>
</protein>
<dbReference type="Proteomes" id="UP000494365">
    <property type="component" value="Unassembled WGS sequence"/>
</dbReference>
<dbReference type="EMBL" id="CADIKK010000034">
    <property type="protein sequence ID" value="CAB3803174.1"/>
    <property type="molecule type" value="Genomic_DNA"/>
</dbReference>
<evidence type="ECO:0000313" key="2">
    <source>
        <dbReference type="EMBL" id="CAB3803174.1"/>
    </source>
</evidence>
<gene>
    <name evidence="2" type="ORF">LMG28614_05756</name>
</gene>
<evidence type="ECO:0000313" key="3">
    <source>
        <dbReference type="Proteomes" id="UP000494365"/>
    </source>
</evidence>
<dbReference type="AlphaFoldDB" id="A0A6S7DEE1"/>
<sequence length="97" mass="10316">MNVVGKRRGESSCADGGPRRGVDCALTRSGACVRVRIRVAVRSRSLTCLLYYLPTTVADWITIGVFGTSLIGPRVVVGVASIFFTTSMPLVTLPNTA</sequence>
<proteinExistence type="predicted"/>
<keyword evidence="1" id="KW-0812">Transmembrane</keyword>
<reference evidence="2 3" key="1">
    <citation type="submission" date="2020-04" db="EMBL/GenBank/DDBJ databases">
        <authorList>
            <person name="De Canck E."/>
        </authorList>
    </citation>
    <scope>NUCLEOTIDE SEQUENCE [LARGE SCALE GENOMIC DNA]</scope>
    <source>
        <strain evidence="2 3">LMG 28614</strain>
    </source>
</reference>